<feature type="transmembrane region" description="Helical" evidence="1">
    <location>
        <begin position="99"/>
        <end position="118"/>
    </location>
</feature>
<evidence type="ECO:0000313" key="3">
    <source>
        <dbReference type="Proteomes" id="UP001159363"/>
    </source>
</evidence>
<keyword evidence="1" id="KW-0812">Transmembrane</keyword>
<name>A0ABQ9HVH9_9NEOP</name>
<gene>
    <name evidence="2" type="ORF">PR048_007884</name>
</gene>
<evidence type="ECO:0000313" key="2">
    <source>
        <dbReference type="EMBL" id="KAJ8888394.1"/>
    </source>
</evidence>
<accession>A0ABQ9HVH9</accession>
<dbReference type="EMBL" id="JARBHB010000003">
    <property type="protein sequence ID" value="KAJ8888394.1"/>
    <property type="molecule type" value="Genomic_DNA"/>
</dbReference>
<sequence length="127" mass="14156">MVSGKKTVCDDVRKSSAVSTVVGRGKCNGSEVLQADDGHAEDGMPDASISAEFYCSGKLTVGQIVRSTCETLWTHLQPIYMHIPDEGIWKDTANCYSELWNLPTFVQLLLSLLLRIYINPFFRMQPL</sequence>
<keyword evidence="1" id="KW-0472">Membrane</keyword>
<evidence type="ECO:0000256" key="1">
    <source>
        <dbReference type="SAM" id="Phobius"/>
    </source>
</evidence>
<organism evidence="2 3">
    <name type="scientific">Dryococelus australis</name>
    <dbReference type="NCBI Taxonomy" id="614101"/>
    <lineage>
        <taxon>Eukaryota</taxon>
        <taxon>Metazoa</taxon>
        <taxon>Ecdysozoa</taxon>
        <taxon>Arthropoda</taxon>
        <taxon>Hexapoda</taxon>
        <taxon>Insecta</taxon>
        <taxon>Pterygota</taxon>
        <taxon>Neoptera</taxon>
        <taxon>Polyneoptera</taxon>
        <taxon>Phasmatodea</taxon>
        <taxon>Verophasmatodea</taxon>
        <taxon>Anareolatae</taxon>
        <taxon>Phasmatidae</taxon>
        <taxon>Eurycanthinae</taxon>
        <taxon>Dryococelus</taxon>
    </lineage>
</organism>
<proteinExistence type="predicted"/>
<keyword evidence="1" id="KW-1133">Transmembrane helix</keyword>
<comment type="caution">
    <text evidence="2">The sequence shown here is derived from an EMBL/GenBank/DDBJ whole genome shotgun (WGS) entry which is preliminary data.</text>
</comment>
<dbReference type="Proteomes" id="UP001159363">
    <property type="component" value="Chromosome 3"/>
</dbReference>
<protein>
    <submittedName>
        <fullName evidence="2">Uncharacterized protein</fullName>
    </submittedName>
</protein>
<reference evidence="2 3" key="1">
    <citation type="submission" date="2023-02" db="EMBL/GenBank/DDBJ databases">
        <title>LHISI_Scaffold_Assembly.</title>
        <authorList>
            <person name="Stuart O.P."/>
            <person name="Cleave R."/>
            <person name="Magrath M.J.L."/>
            <person name="Mikheyev A.S."/>
        </authorList>
    </citation>
    <scope>NUCLEOTIDE SEQUENCE [LARGE SCALE GENOMIC DNA]</scope>
    <source>
        <strain evidence="2">Daus_M_001</strain>
        <tissue evidence="2">Leg muscle</tissue>
    </source>
</reference>
<keyword evidence="3" id="KW-1185">Reference proteome</keyword>